<name>A0ABM1EBG2_PRICU</name>
<evidence type="ECO:0000259" key="2">
    <source>
        <dbReference type="PROSITE" id="PS50853"/>
    </source>
</evidence>
<evidence type="ECO:0000256" key="1">
    <source>
        <dbReference type="SAM" id="MobiDB-lite"/>
    </source>
</evidence>
<feature type="domain" description="Fibronectin type-III" evidence="2">
    <location>
        <begin position="271"/>
        <end position="367"/>
    </location>
</feature>
<gene>
    <name evidence="4" type="primary">LOC106810623</name>
</gene>
<dbReference type="InterPro" id="IPR003961">
    <property type="entry name" value="FN3_dom"/>
</dbReference>
<dbReference type="Gene3D" id="2.60.40.10">
    <property type="entry name" value="Immunoglobulins"/>
    <property type="match status" value="1"/>
</dbReference>
<reference evidence="4" key="1">
    <citation type="submission" date="2025-08" db="UniProtKB">
        <authorList>
            <consortium name="RefSeq"/>
        </authorList>
    </citation>
    <scope>IDENTIFICATION</scope>
</reference>
<dbReference type="SMART" id="SM00060">
    <property type="entry name" value="FN3"/>
    <property type="match status" value="5"/>
</dbReference>
<feature type="compositionally biased region" description="Polar residues" evidence="1">
    <location>
        <begin position="579"/>
        <end position="594"/>
    </location>
</feature>
<sequence length="924" mass="102743">MWLPSVSTLCMTSGTDPPSTPSVVKMFTNSVTIRWKPAVVYGSNRVEAQLVRCCEVKQMEEDMAPSLARHISVPVDVSKTVVGDLQTGTVYKMLIETIVSVKTDLKESAESRRTVHISSGALLLRTPAPSEPPTLLVTGYTTSTVSLCWERPLLFTPIEAFNDKDNAGPKYLRRRLIGYRLEVNGQPYTRLGPAMQHCNLTKCKQGKRYSMALVAITCTEQVRKYRRKKSKLSSSSSDSRESSLMPQDDYGNDEAFSELVNLVLPSEHADPVSNIRASFKQGRVPCSGHILLEWSPQRVVGLVNYRVFWHTLDNPSDMQIVSIPKDDAGCSIPILAERCVYEVSLQAVFQTGENVKLPGVQVVIPGAPGAPEIWLRRLEDDQFTVEWGEPRLYGVAIANYQLYINDRKAGAPLSLLHHKAVIPSRHERVYKVTIVALTSDPSFTASPHSKALHVETYRADSTAGSQQPAPLSHDVGLKVATFTDTTISLDWSVPTLVTPDIACYRLQWSNNSEPARARSGLRARRQVTSWRTATLAHLLQSKLLLISHKDRGASAKSRAAETCSVEPSPDTPIPEPSRVQLQDTSAYTSGRTSSVRVGTHHELPVCSSTESWRSNLTSQQTRHTFTSGASVSRLRVPVSQPSEPLVVTWPGAEAPSLYHMATSDSDSIRVRWSDPVIMGGIRVAHFKVLCVEETAAHLNPRVYCVGPLHPDTREAEFLNLQESRLPHNVYLEMQVHGSPETVTSRPIRVDSATPNSPIISVTVVGLEERRKMEKVVSRLINKRDRLIRRLYVSNVKEAAAESAGERTPRYPSLSPTQRNCSRQPCHLIVHLKWICPQPSKHIVVIGYKVFLDGKQYGSTLPRSMTNIKLRLDLDQVSHRISMTAVVERPQVAESSESSCIELLTKPFQPFSFFCFHGVHRQGAK</sequence>
<proteinExistence type="predicted"/>
<organism evidence="3 4">
    <name type="scientific">Priapulus caudatus</name>
    <name type="common">Priapulid worm</name>
    <dbReference type="NCBI Taxonomy" id="37621"/>
    <lineage>
        <taxon>Eukaryota</taxon>
        <taxon>Metazoa</taxon>
        <taxon>Ecdysozoa</taxon>
        <taxon>Scalidophora</taxon>
        <taxon>Priapulida</taxon>
        <taxon>Priapulimorpha</taxon>
        <taxon>Priapulimorphida</taxon>
        <taxon>Priapulidae</taxon>
        <taxon>Priapulus</taxon>
    </lineage>
</organism>
<dbReference type="InterPro" id="IPR013783">
    <property type="entry name" value="Ig-like_fold"/>
</dbReference>
<evidence type="ECO:0000313" key="4">
    <source>
        <dbReference type="RefSeq" id="XP_014669533.1"/>
    </source>
</evidence>
<feature type="region of interest" description="Disordered" evidence="1">
    <location>
        <begin position="557"/>
        <end position="594"/>
    </location>
</feature>
<dbReference type="GeneID" id="106810623"/>
<dbReference type="InterPro" id="IPR036116">
    <property type="entry name" value="FN3_sf"/>
</dbReference>
<evidence type="ECO:0000313" key="3">
    <source>
        <dbReference type="Proteomes" id="UP000695022"/>
    </source>
</evidence>
<keyword evidence="3" id="KW-1185">Reference proteome</keyword>
<dbReference type="RefSeq" id="XP_014669533.1">
    <property type="nucleotide sequence ID" value="XM_014814047.1"/>
</dbReference>
<dbReference type="SUPFAM" id="SSF49265">
    <property type="entry name" value="Fibronectin type III"/>
    <property type="match status" value="3"/>
</dbReference>
<dbReference type="PROSITE" id="PS50853">
    <property type="entry name" value="FN3"/>
    <property type="match status" value="2"/>
</dbReference>
<feature type="domain" description="Fibronectin type-III" evidence="2">
    <location>
        <begin position="17"/>
        <end position="120"/>
    </location>
</feature>
<protein>
    <submittedName>
        <fullName evidence="4">Uncharacterized protein LOC106810623</fullName>
    </submittedName>
</protein>
<accession>A0ABM1EBG2</accession>
<dbReference type="Proteomes" id="UP000695022">
    <property type="component" value="Unplaced"/>
</dbReference>